<feature type="compositionally biased region" description="Low complexity" evidence="9">
    <location>
        <begin position="606"/>
        <end position="615"/>
    </location>
</feature>
<name>A0AAD7XRD5_9FUNG</name>
<evidence type="ECO:0000256" key="6">
    <source>
        <dbReference type="ARBA" id="ARBA00023034"/>
    </source>
</evidence>
<dbReference type="GO" id="GO:0000139">
    <property type="term" value="C:Golgi membrane"/>
    <property type="evidence" value="ECO:0007669"/>
    <property type="project" value="UniProtKB-SubCell"/>
</dbReference>
<evidence type="ECO:0000256" key="3">
    <source>
        <dbReference type="ARBA" id="ARBA00020983"/>
    </source>
</evidence>
<feature type="compositionally biased region" description="Polar residues" evidence="9">
    <location>
        <begin position="619"/>
        <end position="630"/>
    </location>
</feature>
<feature type="compositionally biased region" description="Basic and acidic residues" evidence="9">
    <location>
        <begin position="636"/>
        <end position="652"/>
    </location>
</feature>
<sequence length="680" mass="77295">MTDLDGNEALLHLLDETWEDKQRITVHNSKWTRDYLTRLTSLSLDELLHEPSDLRVERESLQKDAQQLAFHDYPAFIHANTCRHQVSSTLDELQSHLDGFVTSVPGLQEACQSFSDIAGEIVEERNKITRVIEQQNVLVDLLEIPQLMETCVWNGYYSEAMDLASHVRLLLVRYPLPIVQSIQRQVQASVDLMLLQLVSHLQRPIKLAAAMNVMGHLRRMDAFDSEIELRMVFLRCRHDYLTQRLERIKRGKSSNEHEEAFEYVKRYIDVMREQMFEIATQYMSIFSQQEQQSILILSDYMIHLLNTIHTLLTTELPKITDTSALASLLTQLQYCGMSLGRVGIDFRHLYVHVFEDTVRPLILKTVDKATEELVTIITTNKAPPNTWMLTNRYTTYQQQQQIADNEHSNTHSHQPPMLLVDYPPLAVFTNAILSAFNALRLLPAVSLLQPVSSHLDACFLEIGSALKQYVDNAESTIPHEMTSVRSFVLAYVRCCVPFLRDCLFSGIYVDIQHESDINDKDLEALFDLKSDEQIGSTAENDTTEENVDNSASAHEPEEEGKENDDTSVSVDSSSNDKDLANNMLTSNDDNDNDNQSRNQEDEKTTATEAQEAQADGGHMSQTGSDTTNPQLEFDESQPRIDNENETTGKDDNSAIDDSTSSKPRGKKAKGKSKGSRRRQH</sequence>
<evidence type="ECO:0000256" key="5">
    <source>
        <dbReference type="ARBA" id="ARBA00022927"/>
    </source>
</evidence>
<dbReference type="InterPro" id="IPR007255">
    <property type="entry name" value="COG8"/>
</dbReference>
<evidence type="ECO:0000256" key="8">
    <source>
        <dbReference type="ARBA" id="ARBA00031347"/>
    </source>
</evidence>
<feature type="compositionally biased region" description="Basic residues" evidence="9">
    <location>
        <begin position="663"/>
        <end position="680"/>
    </location>
</feature>
<dbReference type="EMBL" id="JARTCD010000069">
    <property type="protein sequence ID" value="KAJ8653959.1"/>
    <property type="molecule type" value="Genomic_DNA"/>
</dbReference>
<gene>
    <name evidence="10" type="ORF">O0I10_010408</name>
</gene>
<dbReference type="PANTHER" id="PTHR21311:SF0">
    <property type="entry name" value="CONSERVED OLIGOMERIC GOLGI COMPLEX SUBUNIT 8"/>
    <property type="match status" value="1"/>
</dbReference>
<comment type="subcellular location">
    <subcellularLocation>
        <location evidence="1">Golgi apparatus membrane</location>
        <topology evidence="1">Peripheral membrane protein</topology>
    </subcellularLocation>
</comment>
<keyword evidence="6" id="KW-0333">Golgi apparatus</keyword>
<keyword evidence="5" id="KW-0653">Protein transport</keyword>
<protein>
    <recommendedName>
        <fullName evidence="3">Conserved oligomeric Golgi complex subunit 8</fullName>
    </recommendedName>
    <alternativeName>
        <fullName evidence="8">Component of oligomeric Golgi complex 8</fullName>
    </alternativeName>
</protein>
<dbReference type="AlphaFoldDB" id="A0AAD7XRD5"/>
<dbReference type="PANTHER" id="PTHR21311">
    <property type="entry name" value="CONSERVED OLIGOMERIC GOLGI COMPLEX COMPONENT 8"/>
    <property type="match status" value="1"/>
</dbReference>
<dbReference type="InterPro" id="IPR016159">
    <property type="entry name" value="Cullin_repeat-like_dom_sf"/>
</dbReference>
<dbReference type="RefSeq" id="XP_058338873.1">
    <property type="nucleotide sequence ID" value="XM_058490389.1"/>
</dbReference>
<keyword evidence="4" id="KW-0813">Transport</keyword>
<comment type="similarity">
    <text evidence="2">Belongs to the COG8 family.</text>
</comment>
<keyword evidence="11" id="KW-1185">Reference proteome</keyword>
<evidence type="ECO:0000256" key="7">
    <source>
        <dbReference type="ARBA" id="ARBA00023136"/>
    </source>
</evidence>
<dbReference type="Pfam" id="PF04124">
    <property type="entry name" value="Dor1"/>
    <property type="match status" value="1"/>
</dbReference>
<dbReference type="GeneID" id="83217812"/>
<evidence type="ECO:0000313" key="10">
    <source>
        <dbReference type="EMBL" id="KAJ8653959.1"/>
    </source>
</evidence>
<feature type="region of interest" description="Disordered" evidence="9">
    <location>
        <begin position="534"/>
        <end position="680"/>
    </location>
</feature>
<dbReference type="GO" id="GO:0006891">
    <property type="term" value="P:intra-Golgi vesicle-mediated transport"/>
    <property type="evidence" value="ECO:0007669"/>
    <property type="project" value="TreeGrafter"/>
</dbReference>
<evidence type="ECO:0000256" key="1">
    <source>
        <dbReference type="ARBA" id="ARBA00004395"/>
    </source>
</evidence>
<dbReference type="GO" id="GO:0017119">
    <property type="term" value="C:Golgi transport complex"/>
    <property type="evidence" value="ECO:0007669"/>
    <property type="project" value="InterPro"/>
</dbReference>
<proteinExistence type="inferred from homology"/>
<reference evidence="10 11" key="1">
    <citation type="submission" date="2023-03" db="EMBL/GenBank/DDBJ databases">
        <title>Genome sequence of Lichtheimia ornata CBS 291.66.</title>
        <authorList>
            <person name="Mohabir J.T."/>
            <person name="Shea T.P."/>
            <person name="Kurbessoian T."/>
            <person name="Berby B."/>
            <person name="Fontaine J."/>
            <person name="Livny J."/>
            <person name="Gnirke A."/>
            <person name="Stajich J.E."/>
            <person name="Cuomo C.A."/>
        </authorList>
    </citation>
    <scope>NUCLEOTIDE SEQUENCE [LARGE SCALE GENOMIC DNA]</scope>
    <source>
        <strain evidence="10">CBS 291.66</strain>
    </source>
</reference>
<organism evidence="10 11">
    <name type="scientific">Lichtheimia ornata</name>
    <dbReference type="NCBI Taxonomy" id="688661"/>
    <lineage>
        <taxon>Eukaryota</taxon>
        <taxon>Fungi</taxon>
        <taxon>Fungi incertae sedis</taxon>
        <taxon>Mucoromycota</taxon>
        <taxon>Mucoromycotina</taxon>
        <taxon>Mucoromycetes</taxon>
        <taxon>Mucorales</taxon>
        <taxon>Lichtheimiaceae</taxon>
        <taxon>Lichtheimia</taxon>
    </lineage>
</organism>
<dbReference type="Proteomes" id="UP001234581">
    <property type="component" value="Unassembled WGS sequence"/>
</dbReference>
<dbReference type="GO" id="GO:0015031">
    <property type="term" value="P:protein transport"/>
    <property type="evidence" value="ECO:0007669"/>
    <property type="project" value="UniProtKB-KW"/>
</dbReference>
<evidence type="ECO:0000256" key="4">
    <source>
        <dbReference type="ARBA" id="ARBA00022448"/>
    </source>
</evidence>
<comment type="caution">
    <text evidence="10">The sequence shown here is derived from an EMBL/GenBank/DDBJ whole genome shotgun (WGS) entry which is preliminary data.</text>
</comment>
<keyword evidence="7" id="KW-0472">Membrane</keyword>
<dbReference type="SUPFAM" id="SSF74788">
    <property type="entry name" value="Cullin repeat-like"/>
    <property type="match status" value="1"/>
</dbReference>
<evidence type="ECO:0000313" key="11">
    <source>
        <dbReference type="Proteomes" id="UP001234581"/>
    </source>
</evidence>
<accession>A0AAD7XRD5</accession>
<evidence type="ECO:0000256" key="9">
    <source>
        <dbReference type="SAM" id="MobiDB-lite"/>
    </source>
</evidence>
<evidence type="ECO:0000256" key="2">
    <source>
        <dbReference type="ARBA" id="ARBA00006419"/>
    </source>
</evidence>